<dbReference type="OMA" id="GIQNGMT"/>
<sequence>MARQHTALKLILLLALLILLYLAITSDFSSLISPATLPLVPQTVTHIVLFQFKSSVDNATIKKVYNRMLSLKHECLHPVRSKPYIRSVKGGIDNSPEGLQNGITHAFVVEFASVWDRDYYIRDDPAHKAFVEWVGSAVENAIVVDFSLGRLE</sequence>
<evidence type="ECO:0000313" key="4">
    <source>
        <dbReference type="Proteomes" id="UP000028545"/>
    </source>
</evidence>
<proteinExistence type="predicted"/>
<name>A0A084GF45_PSEDA</name>
<dbReference type="SUPFAM" id="SSF54909">
    <property type="entry name" value="Dimeric alpha+beta barrel"/>
    <property type="match status" value="1"/>
</dbReference>
<evidence type="ECO:0000256" key="1">
    <source>
        <dbReference type="ARBA" id="ARBA00011738"/>
    </source>
</evidence>
<protein>
    <recommendedName>
        <fullName evidence="2">Stress-response A/B barrel domain-containing protein</fullName>
    </recommendedName>
</protein>
<evidence type="ECO:0000259" key="2">
    <source>
        <dbReference type="PROSITE" id="PS51502"/>
    </source>
</evidence>
<dbReference type="HOGENOM" id="CLU_080664_2_0_1"/>
<dbReference type="RefSeq" id="XP_016645756.1">
    <property type="nucleotide sequence ID" value="XM_016784640.1"/>
</dbReference>
<keyword evidence="4" id="KW-1185">Reference proteome</keyword>
<dbReference type="EMBL" id="JOWA01000055">
    <property type="protein sequence ID" value="KEZ45957.1"/>
    <property type="molecule type" value="Genomic_DNA"/>
</dbReference>
<dbReference type="InterPro" id="IPR011008">
    <property type="entry name" value="Dimeric_a/b-barrel"/>
</dbReference>
<dbReference type="AlphaFoldDB" id="A0A084GF45"/>
<evidence type="ECO:0000313" key="3">
    <source>
        <dbReference type="EMBL" id="KEZ45957.1"/>
    </source>
</evidence>
<dbReference type="InterPro" id="IPR044662">
    <property type="entry name" value="HS1/DABB1-like"/>
</dbReference>
<gene>
    <name evidence="3" type="ORF">SAPIO_CDS1346</name>
</gene>
<dbReference type="VEuPathDB" id="FungiDB:SAPIO_CDS1346"/>
<dbReference type="InterPro" id="IPR013097">
    <property type="entry name" value="Dabb"/>
</dbReference>
<dbReference type="Gene3D" id="3.30.70.100">
    <property type="match status" value="1"/>
</dbReference>
<dbReference type="KEGG" id="sapo:SAPIO_CDS1346"/>
<dbReference type="Proteomes" id="UP000028545">
    <property type="component" value="Unassembled WGS sequence"/>
</dbReference>
<reference evidence="3 4" key="1">
    <citation type="journal article" date="2014" name="Genome Announc.">
        <title>Draft genome sequence of the pathogenic fungus Scedosporium apiospermum.</title>
        <authorList>
            <person name="Vandeputte P."/>
            <person name="Ghamrawi S."/>
            <person name="Rechenmann M."/>
            <person name="Iltis A."/>
            <person name="Giraud S."/>
            <person name="Fleury M."/>
            <person name="Thornton C."/>
            <person name="Delhaes L."/>
            <person name="Meyer W."/>
            <person name="Papon N."/>
            <person name="Bouchara J.P."/>
        </authorList>
    </citation>
    <scope>NUCLEOTIDE SEQUENCE [LARGE SCALE GENOMIC DNA]</scope>
    <source>
        <strain evidence="3 4">IHEM 14462</strain>
    </source>
</reference>
<dbReference type="SMART" id="SM00886">
    <property type="entry name" value="Dabb"/>
    <property type="match status" value="1"/>
</dbReference>
<organism evidence="3 4">
    <name type="scientific">Pseudallescheria apiosperma</name>
    <name type="common">Scedosporium apiospermum</name>
    <dbReference type="NCBI Taxonomy" id="563466"/>
    <lineage>
        <taxon>Eukaryota</taxon>
        <taxon>Fungi</taxon>
        <taxon>Dikarya</taxon>
        <taxon>Ascomycota</taxon>
        <taxon>Pezizomycotina</taxon>
        <taxon>Sordariomycetes</taxon>
        <taxon>Hypocreomycetidae</taxon>
        <taxon>Microascales</taxon>
        <taxon>Microascaceae</taxon>
        <taxon>Scedosporium</taxon>
    </lineage>
</organism>
<comment type="subunit">
    <text evidence="1">Homodimer.</text>
</comment>
<accession>A0A084GF45</accession>
<dbReference type="Pfam" id="PF07876">
    <property type="entry name" value="Dabb"/>
    <property type="match status" value="1"/>
</dbReference>
<comment type="caution">
    <text evidence="3">The sequence shown here is derived from an EMBL/GenBank/DDBJ whole genome shotgun (WGS) entry which is preliminary data.</text>
</comment>
<dbReference type="PANTHER" id="PTHR33178:SF10">
    <property type="entry name" value="STRESS-RESPONSE A_B BARREL DOMAIN-CONTAINING PROTEIN"/>
    <property type="match status" value="1"/>
</dbReference>
<dbReference type="PANTHER" id="PTHR33178">
    <property type="match status" value="1"/>
</dbReference>
<dbReference type="PROSITE" id="PS51502">
    <property type="entry name" value="S_R_A_B_BARREL"/>
    <property type="match status" value="1"/>
</dbReference>
<feature type="domain" description="Stress-response A/B barrel" evidence="2">
    <location>
        <begin position="44"/>
        <end position="146"/>
    </location>
</feature>
<dbReference type="OrthoDB" id="1601230at2759"/>
<dbReference type="GeneID" id="27720418"/>